<dbReference type="SUPFAM" id="SSF51161">
    <property type="entry name" value="Trimeric LpxA-like enzymes"/>
    <property type="match status" value="1"/>
</dbReference>
<dbReference type="RefSeq" id="WP_109873706.1">
    <property type="nucleotide sequence ID" value="NZ_QGNA01000009.1"/>
</dbReference>
<dbReference type="NCBIfam" id="NF041874">
    <property type="entry name" value="EPS_EpsC"/>
    <property type="match status" value="1"/>
</dbReference>
<evidence type="ECO:0000256" key="4">
    <source>
        <dbReference type="ARBA" id="ARBA00022737"/>
    </source>
</evidence>
<evidence type="ECO:0000256" key="5">
    <source>
        <dbReference type="ARBA" id="ARBA00023315"/>
    </source>
</evidence>
<dbReference type="InterPro" id="IPR045304">
    <property type="entry name" value="LbH_SAT"/>
</dbReference>
<comment type="catalytic activity">
    <reaction evidence="6 7">
        <text>L-serine + acetyl-CoA = O-acetyl-L-serine + CoA</text>
        <dbReference type="Rhea" id="RHEA:24560"/>
        <dbReference type="ChEBI" id="CHEBI:33384"/>
        <dbReference type="ChEBI" id="CHEBI:57287"/>
        <dbReference type="ChEBI" id="CHEBI:57288"/>
        <dbReference type="ChEBI" id="CHEBI:58340"/>
        <dbReference type="EC" id="2.3.1.30"/>
    </reaction>
</comment>
<evidence type="ECO:0000313" key="9">
    <source>
        <dbReference type="Proteomes" id="UP000245765"/>
    </source>
</evidence>
<dbReference type="Pfam" id="PF00132">
    <property type="entry name" value="Hexapep"/>
    <property type="match status" value="1"/>
</dbReference>
<dbReference type="Proteomes" id="UP000245765">
    <property type="component" value="Unassembled WGS sequence"/>
</dbReference>
<comment type="caution">
    <text evidence="8">The sequence shown here is derived from an EMBL/GenBank/DDBJ whole genome shotgun (WGS) entry which is preliminary data.</text>
</comment>
<evidence type="ECO:0000313" key="8">
    <source>
        <dbReference type="EMBL" id="PWS34097.1"/>
    </source>
</evidence>
<organism evidence="8 9">
    <name type="scientific">Falsiroseomonas bella</name>
    <dbReference type="NCBI Taxonomy" id="2184016"/>
    <lineage>
        <taxon>Bacteria</taxon>
        <taxon>Pseudomonadati</taxon>
        <taxon>Pseudomonadota</taxon>
        <taxon>Alphaproteobacteria</taxon>
        <taxon>Acetobacterales</taxon>
        <taxon>Roseomonadaceae</taxon>
        <taxon>Falsiroseomonas</taxon>
    </lineage>
</organism>
<dbReference type="GO" id="GO:0006535">
    <property type="term" value="P:cysteine biosynthetic process from serine"/>
    <property type="evidence" value="ECO:0007669"/>
    <property type="project" value="InterPro"/>
</dbReference>
<dbReference type="AlphaFoldDB" id="A0A317F7T3"/>
<keyword evidence="5 7" id="KW-0012">Acyltransferase</keyword>
<dbReference type="InterPro" id="IPR053376">
    <property type="entry name" value="Serine_acetyltransferase"/>
</dbReference>
<evidence type="ECO:0000256" key="6">
    <source>
        <dbReference type="ARBA" id="ARBA00049486"/>
    </source>
</evidence>
<dbReference type="InterPro" id="IPR011004">
    <property type="entry name" value="Trimer_LpxA-like_sf"/>
</dbReference>
<proteinExistence type="inferred from homology"/>
<evidence type="ECO:0000256" key="2">
    <source>
        <dbReference type="ARBA" id="ARBA00022605"/>
    </source>
</evidence>
<dbReference type="EMBL" id="QGNA01000009">
    <property type="protein sequence ID" value="PWS34097.1"/>
    <property type="molecule type" value="Genomic_DNA"/>
</dbReference>
<dbReference type="Gene3D" id="1.10.3130.10">
    <property type="entry name" value="serine acetyltransferase, domain 1"/>
    <property type="match status" value="1"/>
</dbReference>
<protein>
    <recommendedName>
        <fullName evidence="7">Serine acetyltransferase</fullName>
        <ecNumber evidence="7">2.3.1.30</ecNumber>
    </recommendedName>
</protein>
<keyword evidence="3 7" id="KW-0808">Transferase</keyword>
<reference evidence="9" key="1">
    <citation type="submission" date="2018-05" db="EMBL/GenBank/DDBJ databases">
        <authorList>
            <person name="Du Z."/>
            <person name="Wang X."/>
        </authorList>
    </citation>
    <scope>NUCLEOTIDE SEQUENCE [LARGE SCALE GENOMIC DNA]</scope>
    <source>
        <strain evidence="9">CQN31</strain>
    </source>
</reference>
<comment type="similarity">
    <text evidence="1 7">Belongs to the transferase hexapeptide repeat family.</text>
</comment>
<dbReference type="InterPro" id="IPR042122">
    <property type="entry name" value="Ser_AcTrfase_N_sf"/>
</dbReference>
<gene>
    <name evidence="8" type="primary">cysE</name>
    <name evidence="8" type="ORF">DFH01_27340</name>
</gene>
<dbReference type="InterPro" id="IPR001451">
    <property type="entry name" value="Hexapep"/>
</dbReference>
<keyword evidence="4" id="KW-0677">Repeat</keyword>
<dbReference type="CDD" id="cd03354">
    <property type="entry name" value="LbH_SAT"/>
    <property type="match status" value="1"/>
</dbReference>
<dbReference type="PANTHER" id="PTHR42811">
    <property type="entry name" value="SERINE ACETYLTRANSFERASE"/>
    <property type="match status" value="1"/>
</dbReference>
<dbReference type="InterPro" id="IPR018357">
    <property type="entry name" value="Hexapep_transf_CS"/>
</dbReference>
<dbReference type="Gene3D" id="2.160.10.10">
    <property type="entry name" value="Hexapeptide repeat proteins"/>
    <property type="match status" value="1"/>
</dbReference>
<dbReference type="GO" id="GO:0005737">
    <property type="term" value="C:cytoplasm"/>
    <property type="evidence" value="ECO:0007669"/>
    <property type="project" value="InterPro"/>
</dbReference>
<dbReference type="PIRSF" id="PIRSF000441">
    <property type="entry name" value="CysE"/>
    <property type="match status" value="1"/>
</dbReference>
<name>A0A317F7T3_9PROT</name>
<accession>A0A317F7T3</accession>
<dbReference type="FunFam" id="2.160.10.10:FF:000007">
    <property type="entry name" value="Serine acetyltransferase"/>
    <property type="match status" value="1"/>
</dbReference>
<keyword evidence="2" id="KW-0028">Amino-acid biosynthesis</keyword>
<dbReference type="NCBIfam" id="TIGR01172">
    <property type="entry name" value="cysE"/>
    <property type="match status" value="1"/>
</dbReference>
<dbReference type="PROSITE" id="PS00101">
    <property type="entry name" value="HEXAPEP_TRANSFERASES"/>
    <property type="match status" value="1"/>
</dbReference>
<dbReference type="OrthoDB" id="9801456at2"/>
<dbReference type="InterPro" id="IPR005881">
    <property type="entry name" value="Ser_O-AcTrfase"/>
</dbReference>
<evidence type="ECO:0000256" key="1">
    <source>
        <dbReference type="ARBA" id="ARBA00007274"/>
    </source>
</evidence>
<keyword evidence="9" id="KW-1185">Reference proteome</keyword>
<sequence length="217" mass="23086">MELLELARNVRTRDPARPGWFESIFCYAGVHAVLWHRLSHWLWRHGFRGLGRLSSHIARMLTGIEIHPGAMIGRRLFIDHGMGVVIGETAEIGDDVLIYHGVTLGGLSGQPGKRHPTIEDHVTIGAGAQVLGPIRVGRGARVGANAVVVNAVRAGCTVVGIPARPPKGSPCDDGGIGYGLGGLNEDPVGEQLAALRAEIASLRSELDQVKAGQAERV</sequence>
<dbReference type="EC" id="2.3.1.30" evidence="7"/>
<dbReference type="GO" id="GO:0009001">
    <property type="term" value="F:serine O-acetyltransferase activity"/>
    <property type="evidence" value="ECO:0007669"/>
    <property type="project" value="UniProtKB-EC"/>
</dbReference>
<evidence type="ECO:0000256" key="7">
    <source>
        <dbReference type="PIRNR" id="PIRNR000441"/>
    </source>
</evidence>
<evidence type="ECO:0000256" key="3">
    <source>
        <dbReference type="ARBA" id="ARBA00022679"/>
    </source>
</evidence>